<feature type="compositionally biased region" description="Low complexity" evidence="1">
    <location>
        <begin position="117"/>
        <end position="127"/>
    </location>
</feature>
<dbReference type="GeneID" id="19402822"/>
<gene>
    <name evidence="2" type="ORF">SETTUDRAFT_24688</name>
</gene>
<dbReference type="EMBL" id="KB908877">
    <property type="protein sequence ID" value="EOA81184.1"/>
    <property type="molecule type" value="Genomic_DNA"/>
</dbReference>
<reference evidence="2 3" key="1">
    <citation type="journal article" date="2012" name="PLoS Pathog.">
        <title>Diverse lifestyles and strategies of plant pathogenesis encoded in the genomes of eighteen Dothideomycetes fungi.</title>
        <authorList>
            <person name="Ohm R.A."/>
            <person name="Feau N."/>
            <person name="Henrissat B."/>
            <person name="Schoch C.L."/>
            <person name="Horwitz B.A."/>
            <person name="Barry K.W."/>
            <person name="Condon B.J."/>
            <person name="Copeland A.C."/>
            <person name="Dhillon B."/>
            <person name="Glaser F."/>
            <person name="Hesse C.N."/>
            <person name="Kosti I."/>
            <person name="LaButti K."/>
            <person name="Lindquist E.A."/>
            <person name="Lucas S."/>
            <person name="Salamov A.A."/>
            <person name="Bradshaw R.E."/>
            <person name="Ciuffetti L."/>
            <person name="Hamelin R.C."/>
            <person name="Kema G.H.J."/>
            <person name="Lawrence C."/>
            <person name="Scott J.A."/>
            <person name="Spatafora J.W."/>
            <person name="Turgeon B.G."/>
            <person name="de Wit P.J.G.M."/>
            <person name="Zhong S."/>
            <person name="Goodwin S.B."/>
            <person name="Grigoriev I.V."/>
        </authorList>
    </citation>
    <scope>NUCLEOTIDE SEQUENCE [LARGE SCALE GENOMIC DNA]</scope>
    <source>
        <strain evidence="3">28A</strain>
    </source>
</reference>
<sequence>MSAAAAAAAAASVALGLHWALAPIDRRRMQNAEAQAAQGLTRPPPGTRPAVSLAVVNRGPYACESGEWRESPGTRVAEGRDAVQRVRARVRECESAPMASSCSTHTAVYSGLPLTRPSPSAASRRAPGGLRLKTQRSSGTALPLAPTSPPALPLAAA</sequence>
<feature type="compositionally biased region" description="Pro residues" evidence="1">
    <location>
        <begin position="146"/>
        <end position="157"/>
    </location>
</feature>
<accession>R0JUL4</accession>
<dbReference type="Proteomes" id="UP000016935">
    <property type="component" value="Unassembled WGS sequence"/>
</dbReference>
<reference evidence="2 3" key="2">
    <citation type="journal article" date="2013" name="PLoS Genet.">
        <title>Comparative genome structure, secondary metabolite, and effector coding capacity across Cochliobolus pathogens.</title>
        <authorList>
            <person name="Condon B.J."/>
            <person name="Leng Y."/>
            <person name="Wu D."/>
            <person name="Bushley K.E."/>
            <person name="Ohm R.A."/>
            <person name="Otillar R."/>
            <person name="Martin J."/>
            <person name="Schackwitz W."/>
            <person name="Grimwood J."/>
            <person name="MohdZainudin N."/>
            <person name="Xue C."/>
            <person name="Wang R."/>
            <person name="Manning V.A."/>
            <person name="Dhillon B."/>
            <person name="Tu Z.J."/>
            <person name="Steffenson B.J."/>
            <person name="Salamov A."/>
            <person name="Sun H."/>
            <person name="Lowry S."/>
            <person name="LaButti K."/>
            <person name="Han J."/>
            <person name="Copeland A."/>
            <person name="Lindquist E."/>
            <person name="Barry K."/>
            <person name="Schmutz J."/>
            <person name="Baker S.E."/>
            <person name="Ciuffetti L.M."/>
            <person name="Grigoriev I.V."/>
            <person name="Zhong S."/>
            <person name="Turgeon B.G."/>
        </authorList>
    </citation>
    <scope>NUCLEOTIDE SEQUENCE [LARGE SCALE GENOMIC DNA]</scope>
    <source>
        <strain evidence="3">28A</strain>
    </source>
</reference>
<feature type="region of interest" description="Disordered" evidence="1">
    <location>
        <begin position="111"/>
        <end position="157"/>
    </location>
</feature>
<evidence type="ECO:0000313" key="3">
    <source>
        <dbReference type="Proteomes" id="UP000016935"/>
    </source>
</evidence>
<evidence type="ECO:0000313" key="2">
    <source>
        <dbReference type="EMBL" id="EOA81184.1"/>
    </source>
</evidence>
<proteinExistence type="predicted"/>
<dbReference type="RefSeq" id="XP_008031224.1">
    <property type="nucleotide sequence ID" value="XM_008033033.1"/>
</dbReference>
<protein>
    <submittedName>
        <fullName evidence="2">Uncharacterized protein</fullName>
    </submittedName>
</protein>
<organism evidence="2 3">
    <name type="scientific">Exserohilum turcicum (strain 28A)</name>
    <name type="common">Northern leaf blight fungus</name>
    <name type="synonym">Setosphaeria turcica</name>
    <dbReference type="NCBI Taxonomy" id="671987"/>
    <lineage>
        <taxon>Eukaryota</taxon>
        <taxon>Fungi</taxon>
        <taxon>Dikarya</taxon>
        <taxon>Ascomycota</taxon>
        <taxon>Pezizomycotina</taxon>
        <taxon>Dothideomycetes</taxon>
        <taxon>Pleosporomycetidae</taxon>
        <taxon>Pleosporales</taxon>
        <taxon>Pleosporineae</taxon>
        <taxon>Pleosporaceae</taxon>
        <taxon>Exserohilum</taxon>
    </lineage>
</organism>
<dbReference type="HOGENOM" id="CLU_1679039_0_0_1"/>
<keyword evidence="3" id="KW-1185">Reference proteome</keyword>
<name>R0JUL4_EXST2</name>
<dbReference type="AlphaFoldDB" id="R0JUL4"/>
<evidence type="ECO:0000256" key="1">
    <source>
        <dbReference type="SAM" id="MobiDB-lite"/>
    </source>
</evidence>